<dbReference type="NCBIfam" id="TIGR02523">
    <property type="entry name" value="type_IV_pilV"/>
    <property type="match status" value="1"/>
</dbReference>
<feature type="domain" description="Type IV pilin Tt1218-like" evidence="1">
    <location>
        <begin position="35"/>
        <end position="98"/>
    </location>
</feature>
<dbReference type="OrthoDB" id="8929815at2"/>
<dbReference type="InterPro" id="IPR054402">
    <property type="entry name" value="Tt1218-like_dom"/>
</dbReference>
<evidence type="ECO:0000313" key="2">
    <source>
        <dbReference type="EMBL" id="TFZ01591.1"/>
    </source>
</evidence>
<name>A0A4Z0BRY0_9BURK</name>
<gene>
    <name evidence="2" type="primary">pilV</name>
    <name evidence="2" type="ORF">EZ242_09490</name>
</gene>
<dbReference type="InterPro" id="IPR013362">
    <property type="entry name" value="Pilus_4_PilV"/>
</dbReference>
<dbReference type="EMBL" id="SMLL01000003">
    <property type="protein sequence ID" value="TFZ01591.1"/>
    <property type="molecule type" value="Genomic_DNA"/>
</dbReference>
<comment type="caution">
    <text evidence="2">The sequence shown here is derived from an EMBL/GenBank/DDBJ whole genome shotgun (WGS) entry which is preliminary data.</text>
</comment>
<dbReference type="AlphaFoldDB" id="A0A4Z0BRY0"/>
<proteinExistence type="predicted"/>
<organism evidence="2 3">
    <name type="scientific">Ramlibacter rhizophilus</name>
    <dbReference type="NCBI Taxonomy" id="1781167"/>
    <lineage>
        <taxon>Bacteria</taxon>
        <taxon>Pseudomonadati</taxon>
        <taxon>Pseudomonadota</taxon>
        <taxon>Betaproteobacteria</taxon>
        <taxon>Burkholderiales</taxon>
        <taxon>Comamonadaceae</taxon>
        <taxon>Ramlibacter</taxon>
    </lineage>
</organism>
<keyword evidence="3" id="KW-1185">Reference proteome</keyword>
<reference evidence="2 3" key="1">
    <citation type="submission" date="2019-03" db="EMBL/GenBank/DDBJ databases">
        <title>Ramlibacter rhizophilus CCTCC AB2015357, whole genome shotgun sequence.</title>
        <authorList>
            <person name="Zhang X."/>
            <person name="Feng G."/>
            <person name="Zhu H."/>
        </authorList>
    </citation>
    <scope>NUCLEOTIDE SEQUENCE [LARGE SCALE GENOMIC DNA]</scope>
    <source>
        <strain evidence="2 3">CCTCC AB2015357</strain>
    </source>
</reference>
<evidence type="ECO:0000259" key="1">
    <source>
        <dbReference type="Pfam" id="PF22150"/>
    </source>
</evidence>
<sequence length="186" mass="19712">MNSRKALRRQRGAAMMESLIAMLIVAFGVLGFVGLQARTAVTNLEGYQRAQAMILLNDMVQRINTNRSAAGSYVLTTEYLGNTLPPTNCPTTSVADRDKCEWTKLLLGAAEVQAGQSVGAIRTARGCVQQVAGTTNEFVVAVFWEGVQSTASTTVACGYGGTTAPTYGDATLRRAVSTVVRIGVLS</sequence>
<accession>A0A4Z0BRY0</accession>
<protein>
    <submittedName>
        <fullName evidence="2">Type IV pilus modification protein PilV</fullName>
    </submittedName>
</protein>
<dbReference type="Proteomes" id="UP000297564">
    <property type="component" value="Unassembled WGS sequence"/>
</dbReference>
<dbReference type="Pfam" id="PF22150">
    <property type="entry name" value="Tt1218-like"/>
    <property type="match status" value="1"/>
</dbReference>
<evidence type="ECO:0000313" key="3">
    <source>
        <dbReference type="Proteomes" id="UP000297564"/>
    </source>
</evidence>